<dbReference type="AlphaFoldDB" id="A0A318RN41"/>
<dbReference type="InterPro" id="IPR050109">
    <property type="entry name" value="HTH-type_TetR-like_transc_reg"/>
</dbReference>
<dbReference type="GO" id="GO:0000976">
    <property type="term" value="F:transcription cis-regulatory region binding"/>
    <property type="evidence" value="ECO:0007669"/>
    <property type="project" value="TreeGrafter"/>
</dbReference>
<evidence type="ECO:0000256" key="1">
    <source>
        <dbReference type="ARBA" id="ARBA00023015"/>
    </source>
</evidence>
<evidence type="ECO:0000259" key="5">
    <source>
        <dbReference type="PROSITE" id="PS50977"/>
    </source>
</evidence>
<sequence>MATARKKGDQDTAAKTRLMEATIEVILEEGYAAATSRKVAARAGVKQALVYYYFPTMDDLFLAVVRGGAEVTLARQRQALEQNDPLRALWMVSGDARATKLNTEFMALANHRKIIGAELKRSSERIRDIETAAVTMVLRARGVDLEKYPPMVMSMILTGMARNLRNEEAVGVTAGHAALTAFVEGILDQFDGTAST</sequence>
<evidence type="ECO:0000256" key="2">
    <source>
        <dbReference type="ARBA" id="ARBA00023125"/>
    </source>
</evidence>
<comment type="caution">
    <text evidence="6">The sequence shown here is derived from an EMBL/GenBank/DDBJ whole genome shotgun (WGS) entry which is preliminary data.</text>
</comment>
<dbReference type="PANTHER" id="PTHR30055:SF234">
    <property type="entry name" value="HTH-TYPE TRANSCRIPTIONAL REGULATOR BETI"/>
    <property type="match status" value="1"/>
</dbReference>
<dbReference type="PROSITE" id="PS50977">
    <property type="entry name" value="HTH_TETR_2"/>
    <property type="match status" value="1"/>
</dbReference>
<evidence type="ECO:0000256" key="3">
    <source>
        <dbReference type="ARBA" id="ARBA00023163"/>
    </source>
</evidence>
<proteinExistence type="predicted"/>
<dbReference type="PANTHER" id="PTHR30055">
    <property type="entry name" value="HTH-TYPE TRANSCRIPTIONAL REGULATOR RUTR"/>
    <property type="match status" value="1"/>
</dbReference>
<evidence type="ECO:0000313" key="7">
    <source>
        <dbReference type="Proteomes" id="UP000247591"/>
    </source>
</evidence>
<dbReference type="PRINTS" id="PR00455">
    <property type="entry name" value="HTHTETR"/>
</dbReference>
<dbReference type="SUPFAM" id="SSF46689">
    <property type="entry name" value="Homeodomain-like"/>
    <property type="match status" value="1"/>
</dbReference>
<keyword evidence="7" id="KW-1185">Reference proteome</keyword>
<dbReference type="Proteomes" id="UP000247591">
    <property type="component" value="Unassembled WGS sequence"/>
</dbReference>
<keyword evidence="1" id="KW-0805">Transcription regulation</keyword>
<name>A0A318RN41_WILLI</name>
<evidence type="ECO:0000256" key="4">
    <source>
        <dbReference type="PROSITE-ProRule" id="PRU00335"/>
    </source>
</evidence>
<dbReference type="Pfam" id="PF00440">
    <property type="entry name" value="TetR_N"/>
    <property type="match status" value="1"/>
</dbReference>
<dbReference type="Gene3D" id="1.10.357.10">
    <property type="entry name" value="Tetracycline Repressor, domain 2"/>
    <property type="match status" value="1"/>
</dbReference>
<keyword evidence="2 4" id="KW-0238">DNA-binding</keyword>
<feature type="DNA-binding region" description="H-T-H motif" evidence="4">
    <location>
        <begin position="35"/>
        <end position="54"/>
    </location>
</feature>
<dbReference type="InterPro" id="IPR009057">
    <property type="entry name" value="Homeodomain-like_sf"/>
</dbReference>
<dbReference type="GO" id="GO:0003700">
    <property type="term" value="F:DNA-binding transcription factor activity"/>
    <property type="evidence" value="ECO:0007669"/>
    <property type="project" value="TreeGrafter"/>
</dbReference>
<reference evidence="6 7" key="1">
    <citation type="submission" date="2018-06" db="EMBL/GenBank/DDBJ databases">
        <title>Genomic Encyclopedia of Type Strains, Phase IV (KMG-IV): sequencing the most valuable type-strain genomes for metagenomic binning, comparative biology and taxonomic classification.</title>
        <authorList>
            <person name="Goeker M."/>
        </authorList>
    </citation>
    <scope>NUCLEOTIDE SEQUENCE [LARGE SCALE GENOMIC DNA]</scope>
    <source>
        <strain evidence="6 7">DSM 45521</strain>
    </source>
</reference>
<evidence type="ECO:0000313" key="6">
    <source>
        <dbReference type="EMBL" id="PYE16252.1"/>
    </source>
</evidence>
<protein>
    <submittedName>
        <fullName evidence="6">TetR family transcriptional regulator</fullName>
    </submittedName>
</protein>
<accession>A0A318RN41</accession>
<gene>
    <name evidence="6" type="ORF">DFR67_1083</name>
</gene>
<feature type="domain" description="HTH tetR-type" evidence="5">
    <location>
        <begin position="12"/>
        <end position="72"/>
    </location>
</feature>
<keyword evidence="3" id="KW-0804">Transcription</keyword>
<organism evidence="6 7">
    <name type="scientific">Williamsia limnetica</name>
    <dbReference type="NCBI Taxonomy" id="882452"/>
    <lineage>
        <taxon>Bacteria</taxon>
        <taxon>Bacillati</taxon>
        <taxon>Actinomycetota</taxon>
        <taxon>Actinomycetes</taxon>
        <taxon>Mycobacteriales</taxon>
        <taxon>Nocardiaceae</taxon>
        <taxon>Williamsia</taxon>
    </lineage>
</organism>
<dbReference type="EMBL" id="QJSP01000008">
    <property type="protein sequence ID" value="PYE16252.1"/>
    <property type="molecule type" value="Genomic_DNA"/>
</dbReference>
<dbReference type="InterPro" id="IPR001647">
    <property type="entry name" value="HTH_TetR"/>
</dbReference>